<dbReference type="EMBL" id="GBXM01052409">
    <property type="protein sequence ID" value="JAH56168.1"/>
    <property type="molecule type" value="Transcribed_RNA"/>
</dbReference>
<evidence type="ECO:0000313" key="1">
    <source>
        <dbReference type="EMBL" id="JAH56168.1"/>
    </source>
</evidence>
<sequence>MCTGNGFLSKAIFPPIFLRPQITDQP</sequence>
<proteinExistence type="predicted"/>
<reference evidence="1" key="2">
    <citation type="journal article" date="2015" name="Fish Shellfish Immunol.">
        <title>Early steps in the European eel (Anguilla anguilla)-Vibrio vulnificus interaction in the gills: Role of the RtxA13 toxin.</title>
        <authorList>
            <person name="Callol A."/>
            <person name="Pajuelo D."/>
            <person name="Ebbesson L."/>
            <person name="Teles M."/>
            <person name="MacKenzie S."/>
            <person name="Amaro C."/>
        </authorList>
    </citation>
    <scope>NUCLEOTIDE SEQUENCE</scope>
</reference>
<organism evidence="1">
    <name type="scientific">Anguilla anguilla</name>
    <name type="common">European freshwater eel</name>
    <name type="synonym">Muraena anguilla</name>
    <dbReference type="NCBI Taxonomy" id="7936"/>
    <lineage>
        <taxon>Eukaryota</taxon>
        <taxon>Metazoa</taxon>
        <taxon>Chordata</taxon>
        <taxon>Craniata</taxon>
        <taxon>Vertebrata</taxon>
        <taxon>Euteleostomi</taxon>
        <taxon>Actinopterygii</taxon>
        <taxon>Neopterygii</taxon>
        <taxon>Teleostei</taxon>
        <taxon>Anguilliformes</taxon>
        <taxon>Anguillidae</taxon>
        <taxon>Anguilla</taxon>
    </lineage>
</organism>
<dbReference type="AlphaFoldDB" id="A0A0E9TTU8"/>
<name>A0A0E9TTU8_ANGAN</name>
<reference evidence="1" key="1">
    <citation type="submission" date="2014-11" db="EMBL/GenBank/DDBJ databases">
        <authorList>
            <person name="Amaro Gonzalez C."/>
        </authorList>
    </citation>
    <scope>NUCLEOTIDE SEQUENCE</scope>
</reference>
<accession>A0A0E9TTU8</accession>
<protein>
    <submittedName>
        <fullName evidence="1">Uncharacterized protein</fullName>
    </submittedName>
</protein>